<evidence type="ECO:0000256" key="1">
    <source>
        <dbReference type="ARBA" id="ARBA00004651"/>
    </source>
</evidence>
<feature type="transmembrane region" description="Helical" evidence="7">
    <location>
        <begin position="20"/>
        <end position="40"/>
    </location>
</feature>
<dbReference type="Pfam" id="PF02687">
    <property type="entry name" value="FtsX"/>
    <property type="match status" value="1"/>
</dbReference>
<keyword evidence="5 7" id="KW-0472">Membrane</keyword>
<dbReference type="GO" id="GO:0022857">
    <property type="term" value="F:transmembrane transporter activity"/>
    <property type="evidence" value="ECO:0007669"/>
    <property type="project" value="TreeGrafter"/>
</dbReference>
<comment type="caution">
    <text evidence="10">The sequence shown here is derived from an EMBL/GenBank/DDBJ whole genome shotgun (WGS) entry which is preliminary data.</text>
</comment>
<evidence type="ECO:0000256" key="5">
    <source>
        <dbReference type="ARBA" id="ARBA00023136"/>
    </source>
</evidence>
<dbReference type="AlphaFoldDB" id="A0A4R2EU80"/>
<name>A0A4R2EU80_9BACT</name>
<dbReference type="RefSeq" id="WP_131837639.1">
    <property type="nucleotide sequence ID" value="NZ_SLWB01000001.1"/>
</dbReference>
<evidence type="ECO:0000256" key="4">
    <source>
        <dbReference type="ARBA" id="ARBA00022989"/>
    </source>
</evidence>
<dbReference type="InterPro" id="IPR003838">
    <property type="entry name" value="ABC3_permease_C"/>
</dbReference>
<accession>A0A4R2EU80</accession>
<dbReference type="PANTHER" id="PTHR30572:SF4">
    <property type="entry name" value="ABC TRANSPORTER PERMEASE YTRF"/>
    <property type="match status" value="1"/>
</dbReference>
<comment type="subcellular location">
    <subcellularLocation>
        <location evidence="1">Cell membrane</location>
        <topology evidence="1">Multi-pass membrane protein</topology>
    </subcellularLocation>
</comment>
<dbReference type="InterPro" id="IPR025857">
    <property type="entry name" value="MacB_PCD"/>
</dbReference>
<reference evidence="10 11" key="1">
    <citation type="submission" date="2019-03" db="EMBL/GenBank/DDBJ databases">
        <title>Genomic Encyclopedia of Archaeal and Bacterial Type Strains, Phase II (KMG-II): from individual species to whole genera.</title>
        <authorList>
            <person name="Goeker M."/>
        </authorList>
    </citation>
    <scope>NUCLEOTIDE SEQUENCE [LARGE SCALE GENOMIC DNA]</scope>
    <source>
        <strain evidence="10 11">RL-C</strain>
    </source>
</reference>
<feature type="transmembrane region" description="Helical" evidence="7">
    <location>
        <begin position="282"/>
        <end position="307"/>
    </location>
</feature>
<keyword evidence="11" id="KW-1185">Reference proteome</keyword>
<evidence type="ECO:0000256" key="3">
    <source>
        <dbReference type="ARBA" id="ARBA00022692"/>
    </source>
</evidence>
<dbReference type="InterPro" id="IPR050250">
    <property type="entry name" value="Macrolide_Exporter_MacB"/>
</dbReference>
<dbReference type="GO" id="GO:0005886">
    <property type="term" value="C:plasma membrane"/>
    <property type="evidence" value="ECO:0007669"/>
    <property type="project" value="UniProtKB-SubCell"/>
</dbReference>
<gene>
    <name evidence="10" type="ORF">CLV25_10167</name>
</gene>
<feature type="domain" description="MacB-like periplasmic core" evidence="9">
    <location>
        <begin position="19"/>
        <end position="233"/>
    </location>
</feature>
<comment type="similarity">
    <text evidence="6">Belongs to the ABC-4 integral membrane protein family.</text>
</comment>
<evidence type="ECO:0000256" key="2">
    <source>
        <dbReference type="ARBA" id="ARBA00022475"/>
    </source>
</evidence>
<evidence type="ECO:0000256" key="6">
    <source>
        <dbReference type="ARBA" id="ARBA00038076"/>
    </source>
</evidence>
<keyword evidence="3 7" id="KW-0812">Transmembrane</keyword>
<keyword evidence="4 7" id="KW-1133">Transmembrane helix</keyword>
<keyword evidence="2" id="KW-1003">Cell membrane</keyword>
<feature type="transmembrane region" description="Helical" evidence="7">
    <location>
        <begin position="327"/>
        <end position="360"/>
    </location>
</feature>
<dbReference type="OrthoDB" id="9770036at2"/>
<dbReference type="Pfam" id="PF12704">
    <property type="entry name" value="MacB_PCD"/>
    <property type="match status" value="1"/>
</dbReference>
<sequence>MLDLWQEIMATIKANKLRTFFTGFAVAWGIFMLIILLASGNGLSNGVSTNFASESKNAIYLWPGITTMAHEGYQSGRRMKMSEKDIFLSEKQLPYVDTVAYKFYASESATFSNGNKTGTYGLLGVTTNYAALEGIEVLPGMGRFINLMDIRESRKVIAINDKIKDVLFPKQNPVGQYVTVNNVMYKVVGVVKYLTGNDSREGYIPISTAKSIYNFGENGYDGIILSAKSLKTAKENEEYNTTIRKGFAKLHSFNPDDRSALGLWNNSENYIQTMKIFWAIKLFVWIVGIGTLIAGIVGVSNIMLITVKERTKEFGIRKALGASPTSIIKLILLESVLITSVFGYIGMMLGIAITEIINFIINQTPAESGNVIFRNPTVDVGIIIVALLILIVSGLIAGYIPAKRAVSIKPIEALRSE</sequence>
<organism evidence="10 11">
    <name type="scientific">Acetobacteroides hydrogenigenes</name>
    <dbReference type="NCBI Taxonomy" id="979970"/>
    <lineage>
        <taxon>Bacteria</taxon>
        <taxon>Pseudomonadati</taxon>
        <taxon>Bacteroidota</taxon>
        <taxon>Bacteroidia</taxon>
        <taxon>Bacteroidales</taxon>
        <taxon>Rikenellaceae</taxon>
        <taxon>Acetobacteroides</taxon>
    </lineage>
</organism>
<feature type="domain" description="ABC3 transporter permease C-terminal" evidence="8">
    <location>
        <begin position="286"/>
        <end position="410"/>
    </location>
</feature>
<evidence type="ECO:0000313" key="11">
    <source>
        <dbReference type="Proteomes" id="UP000294830"/>
    </source>
</evidence>
<evidence type="ECO:0000259" key="8">
    <source>
        <dbReference type="Pfam" id="PF02687"/>
    </source>
</evidence>
<evidence type="ECO:0000259" key="9">
    <source>
        <dbReference type="Pfam" id="PF12704"/>
    </source>
</evidence>
<feature type="transmembrane region" description="Helical" evidence="7">
    <location>
        <begin position="380"/>
        <end position="400"/>
    </location>
</feature>
<proteinExistence type="inferred from homology"/>
<evidence type="ECO:0000256" key="7">
    <source>
        <dbReference type="SAM" id="Phobius"/>
    </source>
</evidence>
<dbReference type="PANTHER" id="PTHR30572">
    <property type="entry name" value="MEMBRANE COMPONENT OF TRANSPORTER-RELATED"/>
    <property type="match status" value="1"/>
</dbReference>
<evidence type="ECO:0000313" key="10">
    <source>
        <dbReference type="EMBL" id="TCN72849.1"/>
    </source>
</evidence>
<dbReference type="EMBL" id="SLWB01000001">
    <property type="protein sequence ID" value="TCN72849.1"/>
    <property type="molecule type" value="Genomic_DNA"/>
</dbReference>
<protein>
    <submittedName>
        <fullName evidence="10">Putative ABC transport system permease protein</fullName>
    </submittedName>
</protein>
<dbReference type="Proteomes" id="UP000294830">
    <property type="component" value="Unassembled WGS sequence"/>
</dbReference>